<dbReference type="GO" id="GO:0030425">
    <property type="term" value="C:dendrite"/>
    <property type="evidence" value="ECO:0007669"/>
    <property type="project" value="TreeGrafter"/>
</dbReference>
<evidence type="ECO:0000313" key="9">
    <source>
        <dbReference type="EMBL" id="KAH0540860.1"/>
    </source>
</evidence>
<proteinExistence type="predicted"/>
<dbReference type="PANTHER" id="PTHR21143">
    <property type="entry name" value="INVERTEBRATE GUSTATORY RECEPTOR"/>
    <property type="match status" value="1"/>
</dbReference>
<dbReference type="GO" id="GO:0007635">
    <property type="term" value="P:chemosensory behavior"/>
    <property type="evidence" value="ECO:0007669"/>
    <property type="project" value="TreeGrafter"/>
</dbReference>
<comment type="caution">
    <text evidence="9">The sequence shown here is derived from an EMBL/GenBank/DDBJ whole genome shotgun (WGS) entry which is preliminary data.</text>
</comment>
<evidence type="ECO:0000256" key="2">
    <source>
        <dbReference type="ARBA" id="ARBA00022475"/>
    </source>
</evidence>
<accession>A0AAV7I4L0</accession>
<dbReference type="GO" id="GO:0043025">
    <property type="term" value="C:neuronal cell body"/>
    <property type="evidence" value="ECO:0007669"/>
    <property type="project" value="TreeGrafter"/>
</dbReference>
<reference evidence="9 10" key="1">
    <citation type="journal article" date="2021" name="J. Hered.">
        <title>A chromosome-level genome assembly of the parasitoid wasp, Cotesia glomerata (Hymenoptera: Braconidae).</title>
        <authorList>
            <person name="Pinto B.J."/>
            <person name="Weis J.J."/>
            <person name="Gamble T."/>
            <person name="Ode P.J."/>
            <person name="Paul R."/>
            <person name="Zaspel J.M."/>
        </authorList>
    </citation>
    <scope>NUCLEOTIDE SEQUENCE [LARGE SCALE GENOMIC DNA]</scope>
    <source>
        <strain evidence="9">CgM1</strain>
    </source>
</reference>
<dbReference type="GO" id="GO:0030424">
    <property type="term" value="C:axon"/>
    <property type="evidence" value="ECO:0007669"/>
    <property type="project" value="TreeGrafter"/>
</dbReference>
<dbReference type="GO" id="GO:0008049">
    <property type="term" value="P:male courtship behavior"/>
    <property type="evidence" value="ECO:0007669"/>
    <property type="project" value="TreeGrafter"/>
</dbReference>
<evidence type="ECO:0008006" key="11">
    <source>
        <dbReference type="Google" id="ProtNLM"/>
    </source>
</evidence>
<protein>
    <recommendedName>
        <fullName evidence="11">Gustatory receptor</fullName>
    </recommendedName>
</protein>
<dbReference type="PANTHER" id="PTHR21143:SF133">
    <property type="entry name" value="GUSTATORY AND PHEROMONE RECEPTOR 32A-RELATED"/>
    <property type="match status" value="1"/>
</dbReference>
<keyword evidence="4 8" id="KW-1133">Transmembrane helix</keyword>
<dbReference type="InterPro" id="IPR013604">
    <property type="entry name" value="7TM_chemorcpt"/>
</dbReference>
<gene>
    <name evidence="9" type="ORF">KQX54_020244</name>
</gene>
<feature type="transmembrane region" description="Helical" evidence="8">
    <location>
        <begin position="70"/>
        <end position="90"/>
    </location>
</feature>
<evidence type="ECO:0000256" key="7">
    <source>
        <dbReference type="ARBA" id="ARBA00023224"/>
    </source>
</evidence>
<keyword evidence="6" id="KW-0675">Receptor</keyword>
<evidence type="ECO:0000256" key="6">
    <source>
        <dbReference type="ARBA" id="ARBA00023170"/>
    </source>
</evidence>
<evidence type="ECO:0000256" key="3">
    <source>
        <dbReference type="ARBA" id="ARBA00022692"/>
    </source>
</evidence>
<keyword evidence="3 8" id="KW-0812">Transmembrane</keyword>
<dbReference type="Pfam" id="PF08395">
    <property type="entry name" value="7tm_7"/>
    <property type="match status" value="1"/>
</dbReference>
<keyword evidence="2" id="KW-1003">Cell membrane</keyword>
<organism evidence="9 10">
    <name type="scientific">Cotesia glomerata</name>
    <name type="common">Lepidopteran parasitic wasp</name>
    <name type="synonym">Apanteles glomeratus</name>
    <dbReference type="NCBI Taxonomy" id="32391"/>
    <lineage>
        <taxon>Eukaryota</taxon>
        <taxon>Metazoa</taxon>
        <taxon>Ecdysozoa</taxon>
        <taxon>Arthropoda</taxon>
        <taxon>Hexapoda</taxon>
        <taxon>Insecta</taxon>
        <taxon>Pterygota</taxon>
        <taxon>Neoptera</taxon>
        <taxon>Endopterygota</taxon>
        <taxon>Hymenoptera</taxon>
        <taxon>Apocrita</taxon>
        <taxon>Ichneumonoidea</taxon>
        <taxon>Braconidae</taxon>
        <taxon>Microgastrinae</taxon>
        <taxon>Cotesia</taxon>
    </lineage>
</organism>
<comment type="subcellular location">
    <subcellularLocation>
        <location evidence="1">Cell membrane</location>
        <topology evidence="1">Multi-pass membrane protein</topology>
    </subcellularLocation>
</comment>
<keyword evidence="7" id="KW-0807">Transducer</keyword>
<dbReference type="AlphaFoldDB" id="A0AAV7I4L0"/>
<sequence length="204" mass="23954">MKLRFKHINKILKNFLKSHSKNITQEGTNDRWVTSVQNNLGLDFLCNVRRVHLELVILCRNTTTIFGTPLAFTTISFFVHIVFSLYWQYLELIRANFDIYEIMLSIVITSIWIVPFCLSFLSVNYICKETVNEWRQTGVILNKSELESIGTEFQTEIRNFSAQVQRNNLKFSPCGFFDLNFYFVRDFTAAVATYLVIMLQNYPD</sequence>
<dbReference type="GO" id="GO:0050909">
    <property type="term" value="P:sensory perception of taste"/>
    <property type="evidence" value="ECO:0007669"/>
    <property type="project" value="InterPro"/>
</dbReference>
<evidence type="ECO:0000256" key="5">
    <source>
        <dbReference type="ARBA" id="ARBA00023136"/>
    </source>
</evidence>
<dbReference type="GO" id="GO:0007165">
    <property type="term" value="P:signal transduction"/>
    <property type="evidence" value="ECO:0007669"/>
    <property type="project" value="UniProtKB-KW"/>
</dbReference>
<name>A0AAV7I4L0_COTGL</name>
<feature type="transmembrane region" description="Helical" evidence="8">
    <location>
        <begin position="102"/>
        <end position="127"/>
    </location>
</feature>
<dbReference type="GO" id="GO:0005886">
    <property type="term" value="C:plasma membrane"/>
    <property type="evidence" value="ECO:0007669"/>
    <property type="project" value="UniProtKB-SubCell"/>
</dbReference>
<keyword evidence="5 8" id="KW-0472">Membrane</keyword>
<evidence type="ECO:0000256" key="4">
    <source>
        <dbReference type="ARBA" id="ARBA00022989"/>
    </source>
</evidence>
<keyword evidence="10" id="KW-1185">Reference proteome</keyword>
<evidence type="ECO:0000313" key="10">
    <source>
        <dbReference type="Proteomes" id="UP000826195"/>
    </source>
</evidence>
<dbReference type="EMBL" id="JAHXZJ010002609">
    <property type="protein sequence ID" value="KAH0540860.1"/>
    <property type="molecule type" value="Genomic_DNA"/>
</dbReference>
<evidence type="ECO:0000256" key="1">
    <source>
        <dbReference type="ARBA" id="ARBA00004651"/>
    </source>
</evidence>
<dbReference type="Proteomes" id="UP000826195">
    <property type="component" value="Unassembled WGS sequence"/>
</dbReference>
<evidence type="ECO:0000256" key="8">
    <source>
        <dbReference type="SAM" id="Phobius"/>
    </source>
</evidence>